<proteinExistence type="predicted"/>
<dbReference type="AlphaFoldDB" id="A0A699RSZ1"/>
<evidence type="ECO:0008006" key="2">
    <source>
        <dbReference type="Google" id="ProtNLM"/>
    </source>
</evidence>
<feature type="non-terminal residue" evidence="1">
    <location>
        <position position="212"/>
    </location>
</feature>
<sequence length="212" mass="23460">AEVFKFEAAEKSLHVKVREQKVADLDAQVTAIKLHNENLVDQVHELEISSAGLQEKVAAYEDFIGQLEKFQDKKMEEVNEKFDKLCADFVDMALHLEEKFYPHLLTTISGCRWLLTHGVELAIVKCLNSTEHPSALGAAISKAVEKGMQEGISAGITHGAEGRKLVDVAAYNPSAEADYLSALQHLQHVNFSLIVELKSNKDASVDTITNLF</sequence>
<accession>A0A699RSZ1</accession>
<gene>
    <name evidence="1" type="ORF">Tci_857664</name>
</gene>
<name>A0A699RSZ1_TANCI</name>
<reference evidence="1" key="1">
    <citation type="journal article" date="2019" name="Sci. Rep.">
        <title>Draft genome of Tanacetum cinerariifolium, the natural source of mosquito coil.</title>
        <authorList>
            <person name="Yamashiro T."/>
            <person name="Shiraishi A."/>
            <person name="Satake H."/>
            <person name="Nakayama K."/>
        </authorList>
    </citation>
    <scope>NUCLEOTIDE SEQUENCE</scope>
</reference>
<comment type="caution">
    <text evidence="1">The sequence shown here is derived from an EMBL/GenBank/DDBJ whole genome shotgun (WGS) entry which is preliminary data.</text>
</comment>
<evidence type="ECO:0000313" key="1">
    <source>
        <dbReference type="EMBL" id="GFC85694.1"/>
    </source>
</evidence>
<protein>
    <recommendedName>
        <fullName evidence="2">Transposase (Putative), gypsy type</fullName>
    </recommendedName>
</protein>
<feature type="non-terminal residue" evidence="1">
    <location>
        <position position="1"/>
    </location>
</feature>
<dbReference type="EMBL" id="BKCJ011101371">
    <property type="protein sequence ID" value="GFC85694.1"/>
    <property type="molecule type" value="Genomic_DNA"/>
</dbReference>
<organism evidence="1">
    <name type="scientific">Tanacetum cinerariifolium</name>
    <name type="common">Dalmatian daisy</name>
    <name type="synonym">Chrysanthemum cinerariifolium</name>
    <dbReference type="NCBI Taxonomy" id="118510"/>
    <lineage>
        <taxon>Eukaryota</taxon>
        <taxon>Viridiplantae</taxon>
        <taxon>Streptophyta</taxon>
        <taxon>Embryophyta</taxon>
        <taxon>Tracheophyta</taxon>
        <taxon>Spermatophyta</taxon>
        <taxon>Magnoliopsida</taxon>
        <taxon>eudicotyledons</taxon>
        <taxon>Gunneridae</taxon>
        <taxon>Pentapetalae</taxon>
        <taxon>asterids</taxon>
        <taxon>campanulids</taxon>
        <taxon>Asterales</taxon>
        <taxon>Asteraceae</taxon>
        <taxon>Asteroideae</taxon>
        <taxon>Anthemideae</taxon>
        <taxon>Anthemidinae</taxon>
        <taxon>Tanacetum</taxon>
    </lineage>
</organism>